<gene>
    <name evidence="2" type="ORF">EZS28_007550</name>
</gene>
<protein>
    <submittedName>
        <fullName evidence="2">Uncharacterized protein</fullName>
    </submittedName>
</protein>
<feature type="compositionally biased region" description="Polar residues" evidence="1">
    <location>
        <begin position="512"/>
        <end position="528"/>
    </location>
</feature>
<dbReference type="Proteomes" id="UP000324800">
    <property type="component" value="Unassembled WGS sequence"/>
</dbReference>
<evidence type="ECO:0000313" key="3">
    <source>
        <dbReference type="Proteomes" id="UP000324800"/>
    </source>
</evidence>
<feature type="region of interest" description="Disordered" evidence="1">
    <location>
        <begin position="284"/>
        <end position="333"/>
    </location>
</feature>
<comment type="caution">
    <text evidence="2">The sequence shown here is derived from an EMBL/GenBank/DDBJ whole genome shotgun (WGS) entry which is preliminary data.</text>
</comment>
<sequence length="683" mass="75830">MRVSAVSQARYKCIHRAPIRATQSTCPSRNWIQTYFSTIDSQHPLLPLIYQYNAQHRNISQKRQLVLILEGITRASLQETDIYATYMSNTQVHEVMLLAAEAPQLLQHSKIPTADRHLLLLLQMIEALATCFNSKRYSSLSLYIGKPGAGRHHPGYGEGQIEVQEVILRHARGDKVSISDWRKFQKELDTDLKLDAVGLQSPISDSEEQSNEKDQNFRLQCCGQRGGSGIFKGRRYGGNRGGHNRDNRAVDTYHNVNNHSLFSVTPLPPVQANPETSSYTVVPDLSQRQIGGPTPQLVRTPDFWKSNKTPTPKQQSKQPTPPEGTPGQPQPINQQQQITIHLNPQSSETTSSNIISIPTPSEHQIQQEQDHLLHPPVAVSPYSINPSNIQLPPVVDSQPNDMIQPVNNMFAPQLSDPPNSRSSMTTQPIGMDLRAEQEAQKLLNQVLEARNKGFDNISSINPFGNFQSKYNPNQFISNFDRISSQDQQGSTQSKLKVPGQRRGKTGAADGTINPSAQSSHINQITGGSDFNFGSGMDIDMEQMMERDLTQTKPTTNDGLIVSTAPLQLGTASLHAGGDSANFIAVQRANIEHQNNGNEMNIPQHDHLVAQRAEILKFLPLIGQELGQSQKEPEQDQGQLNINNVPDNLQNEGPPGHTQETRRSKTNKGSIKPRTKSSRKKNGR</sequence>
<feature type="compositionally biased region" description="Polar residues" evidence="1">
    <location>
        <begin position="482"/>
        <end position="494"/>
    </location>
</feature>
<evidence type="ECO:0000256" key="1">
    <source>
        <dbReference type="SAM" id="MobiDB-lite"/>
    </source>
</evidence>
<proteinExistence type="predicted"/>
<dbReference type="EMBL" id="SNRW01001311">
    <property type="protein sequence ID" value="KAA6396922.1"/>
    <property type="molecule type" value="Genomic_DNA"/>
</dbReference>
<accession>A0A5J4WQS9</accession>
<reference evidence="2 3" key="1">
    <citation type="submission" date="2019-03" db="EMBL/GenBank/DDBJ databases">
        <title>Single cell metagenomics reveals metabolic interactions within the superorganism composed of flagellate Streblomastix strix and complex community of Bacteroidetes bacteria on its surface.</title>
        <authorList>
            <person name="Treitli S.C."/>
            <person name="Kolisko M."/>
            <person name="Husnik F."/>
            <person name="Keeling P."/>
            <person name="Hampl V."/>
        </authorList>
    </citation>
    <scope>NUCLEOTIDE SEQUENCE [LARGE SCALE GENOMIC DNA]</scope>
    <source>
        <strain evidence="2">ST1C</strain>
    </source>
</reference>
<feature type="region of interest" description="Disordered" evidence="1">
    <location>
        <begin position="482"/>
        <end position="535"/>
    </location>
</feature>
<feature type="region of interest" description="Disordered" evidence="1">
    <location>
        <begin position="627"/>
        <end position="683"/>
    </location>
</feature>
<feature type="compositionally biased region" description="Polar residues" evidence="1">
    <location>
        <begin position="627"/>
        <end position="650"/>
    </location>
</feature>
<dbReference type="AlphaFoldDB" id="A0A5J4WQS9"/>
<feature type="compositionally biased region" description="Low complexity" evidence="1">
    <location>
        <begin position="308"/>
        <end position="318"/>
    </location>
</feature>
<organism evidence="2 3">
    <name type="scientific">Streblomastix strix</name>
    <dbReference type="NCBI Taxonomy" id="222440"/>
    <lineage>
        <taxon>Eukaryota</taxon>
        <taxon>Metamonada</taxon>
        <taxon>Preaxostyla</taxon>
        <taxon>Oxymonadida</taxon>
        <taxon>Streblomastigidae</taxon>
        <taxon>Streblomastix</taxon>
    </lineage>
</organism>
<feature type="compositionally biased region" description="Basic residues" evidence="1">
    <location>
        <begin position="670"/>
        <end position="683"/>
    </location>
</feature>
<name>A0A5J4WQS9_9EUKA</name>
<evidence type="ECO:0000313" key="2">
    <source>
        <dbReference type="EMBL" id="KAA6396922.1"/>
    </source>
</evidence>